<evidence type="ECO:0000256" key="2">
    <source>
        <dbReference type="SAM" id="SignalP"/>
    </source>
</evidence>
<accession>A0A316UDX8</accession>
<sequence length="176" mass="18843">MKLLRSLSFFVLLVSTALTVAGQPQAEASMAGLRRQRADTALPRTLSPFNQPQAQLVEPSLASSLQGRSLSLPAEGAILPRSNRFLQGLKSKLKKCVTCGSSSRGGGRRRGAAEQRPAKHAVHPRFSPVHVPNQAGDQGQAPPLPVVPLHRQNRNDMDAFLNAVGVTRTNSVLDAI</sequence>
<feature type="chain" id="PRO_5016325502" evidence="2">
    <location>
        <begin position="23"/>
        <end position="176"/>
    </location>
</feature>
<feature type="signal peptide" evidence="2">
    <location>
        <begin position="1"/>
        <end position="22"/>
    </location>
</feature>
<reference evidence="3 4" key="1">
    <citation type="journal article" date="2018" name="Mol. Biol. Evol.">
        <title>Broad Genomic Sampling Reveals a Smut Pathogenic Ancestry of the Fungal Clade Ustilaginomycotina.</title>
        <authorList>
            <person name="Kijpornyongpan T."/>
            <person name="Mondo S.J."/>
            <person name="Barry K."/>
            <person name="Sandor L."/>
            <person name="Lee J."/>
            <person name="Lipzen A."/>
            <person name="Pangilinan J."/>
            <person name="LaButti K."/>
            <person name="Hainaut M."/>
            <person name="Henrissat B."/>
            <person name="Grigoriev I.V."/>
            <person name="Spatafora J.W."/>
            <person name="Aime M.C."/>
        </authorList>
    </citation>
    <scope>NUCLEOTIDE SEQUENCE [LARGE SCALE GENOMIC DNA]</scope>
    <source>
        <strain evidence="3 4">MCA 4718</strain>
    </source>
</reference>
<name>A0A316UDX8_9BASI</name>
<keyword evidence="4" id="KW-1185">Reference proteome</keyword>
<proteinExistence type="predicted"/>
<gene>
    <name evidence="3" type="ORF">BCV69DRAFT_320</name>
</gene>
<dbReference type="RefSeq" id="XP_025350627.1">
    <property type="nucleotide sequence ID" value="XM_025495201.1"/>
</dbReference>
<evidence type="ECO:0000256" key="1">
    <source>
        <dbReference type="SAM" id="MobiDB-lite"/>
    </source>
</evidence>
<dbReference type="AlphaFoldDB" id="A0A316UDX8"/>
<dbReference type="Proteomes" id="UP000245942">
    <property type="component" value="Unassembled WGS sequence"/>
</dbReference>
<dbReference type="GeneID" id="37016935"/>
<feature type="region of interest" description="Disordered" evidence="1">
    <location>
        <begin position="99"/>
        <end position="144"/>
    </location>
</feature>
<keyword evidence="2" id="KW-0732">Signal</keyword>
<evidence type="ECO:0000313" key="4">
    <source>
        <dbReference type="Proteomes" id="UP000245942"/>
    </source>
</evidence>
<evidence type="ECO:0000313" key="3">
    <source>
        <dbReference type="EMBL" id="PWN23467.1"/>
    </source>
</evidence>
<organism evidence="3 4">
    <name type="scientific">Pseudomicrostroma glucosiphilum</name>
    <dbReference type="NCBI Taxonomy" id="1684307"/>
    <lineage>
        <taxon>Eukaryota</taxon>
        <taxon>Fungi</taxon>
        <taxon>Dikarya</taxon>
        <taxon>Basidiomycota</taxon>
        <taxon>Ustilaginomycotina</taxon>
        <taxon>Exobasidiomycetes</taxon>
        <taxon>Microstromatales</taxon>
        <taxon>Microstromatales incertae sedis</taxon>
        <taxon>Pseudomicrostroma</taxon>
    </lineage>
</organism>
<dbReference type="EMBL" id="KZ819321">
    <property type="protein sequence ID" value="PWN23467.1"/>
    <property type="molecule type" value="Genomic_DNA"/>
</dbReference>
<protein>
    <submittedName>
        <fullName evidence="3">Uncharacterized protein</fullName>
    </submittedName>
</protein>